<dbReference type="Proteomes" id="UP001445335">
    <property type="component" value="Unassembled WGS sequence"/>
</dbReference>
<gene>
    <name evidence="10" type="ORF">WJX81_001964</name>
</gene>
<name>A0AAW1QMN9_9CHLO</name>
<evidence type="ECO:0000313" key="11">
    <source>
        <dbReference type="Proteomes" id="UP001445335"/>
    </source>
</evidence>
<dbReference type="PANTHER" id="PTHR44329">
    <property type="entry name" value="SERINE/THREONINE-PROTEIN KINASE TNNI3K-RELATED"/>
    <property type="match status" value="1"/>
</dbReference>
<dbReference type="Gene3D" id="1.10.510.10">
    <property type="entry name" value="Transferase(Phosphotransferase) domain 1"/>
    <property type="match status" value="1"/>
</dbReference>
<dbReference type="SUPFAM" id="SSF56112">
    <property type="entry name" value="Protein kinase-like (PK-like)"/>
    <property type="match status" value="1"/>
</dbReference>
<feature type="chain" id="PRO_5043418819" description="Protein kinase domain-containing protein" evidence="8">
    <location>
        <begin position="32"/>
        <end position="731"/>
    </location>
</feature>
<protein>
    <recommendedName>
        <fullName evidence="9">Protein kinase domain-containing protein</fullName>
    </recommendedName>
</protein>
<evidence type="ECO:0000256" key="8">
    <source>
        <dbReference type="SAM" id="SignalP"/>
    </source>
</evidence>
<evidence type="ECO:0000256" key="7">
    <source>
        <dbReference type="SAM" id="Phobius"/>
    </source>
</evidence>
<keyword evidence="7" id="KW-0812">Transmembrane</keyword>
<sequence length="731" mass="78222">MGVTSGGAGLRAAVVLLACCAAALQARRADAQFVGIDFESPARLVFGATQLAEALLDQAVSRVVIHGTITLSPERWTAPSGTVIFSNRRVMIEGDGDVPAVLNFGQMTSALLVGNSSSLGFANMTLRNSASRHITKPDWQTRYQIQGLGCWPSVIVQPGASILFNNTLTYYYSEDSWQNCTFFQDTVSFQLAQAGLAQDVQRIGTDTLLLAGAHWLQQPIFDLESSTQQSVGMANVTSANARILCVPDPFAGAGGLPSAGAAPGSVQPLRLKWWSALIIGLGASLFLLLVGFFVLWLWWQRWSVRLTHEEADVLGSMKESSPADSGDVRMPMSRGVSGALSDRLEPRANGNGRAERWAASGRTASGAALSSTVSRGPRSGLVQAASSRSIAEMGSVLRDRAQDRARDLFSSVEVGPLLGRGSYGKVYKGRWQGALVAIKVVEHAAETERNLALRESTLATSIQHPNVVTTYRICNVASGDPRNPLRTAASADGGASPGWENDAGTAVDEERPVPMETWLLLEYCDRSHLGAAIAKGKFRRRADGAADMVAILRSLLEIASGMAYLHSLGVLHGDLKVENVLLKSQGGDARLFTCKLGDFGMSRLLEGNATHLSTQTYGTVAYQPAELLRDGKLSPAADGAGAVYSFAILMYELYVGHPAYEGFISSQVMFMVCVGNARPDLPHGMSPAFLQLLTECWAIDPAARPSFEAILPRLRAMLQAELSVYSAKAVL</sequence>
<dbReference type="InterPro" id="IPR017441">
    <property type="entry name" value="Protein_kinase_ATP_BS"/>
</dbReference>
<keyword evidence="3" id="KW-0418">Kinase</keyword>
<organism evidence="10 11">
    <name type="scientific">Elliptochloris bilobata</name>
    <dbReference type="NCBI Taxonomy" id="381761"/>
    <lineage>
        <taxon>Eukaryota</taxon>
        <taxon>Viridiplantae</taxon>
        <taxon>Chlorophyta</taxon>
        <taxon>core chlorophytes</taxon>
        <taxon>Trebouxiophyceae</taxon>
        <taxon>Trebouxiophyceae incertae sedis</taxon>
        <taxon>Elliptochloris clade</taxon>
        <taxon>Elliptochloris</taxon>
    </lineage>
</organism>
<evidence type="ECO:0000313" key="10">
    <source>
        <dbReference type="EMBL" id="KAK9822810.1"/>
    </source>
</evidence>
<feature type="signal peptide" evidence="8">
    <location>
        <begin position="1"/>
        <end position="31"/>
    </location>
</feature>
<dbReference type="Pfam" id="PF00069">
    <property type="entry name" value="Pkinase"/>
    <property type="match status" value="1"/>
</dbReference>
<dbReference type="PROSITE" id="PS50011">
    <property type="entry name" value="PROTEIN_KINASE_DOM"/>
    <property type="match status" value="1"/>
</dbReference>
<keyword evidence="7" id="KW-0472">Membrane</keyword>
<evidence type="ECO:0000256" key="1">
    <source>
        <dbReference type="ARBA" id="ARBA00022679"/>
    </source>
</evidence>
<evidence type="ECO:0000256" key="2">
    <source>
        <dbReference type="ARBA" id="ARBA00022741"/>
    </source>
</evidence>
<dbReference type="GO" id="GO:0005524">
    <property type="term" value="F:ATP binding"/>
    <property type="evidence" value="ECO:0007669"/>
    <property type="project" value="UniProtKB-UniRule"/>
</dbReference>
<keyword evidence="11" id="KW-1185">Reference proteome</keyword>
<evidence type="ECO:0000256" key="4">
    <source>
        <dbReference type="ARBA" id="ARBA00022840"/>
    </source>
</evidence>
<keyword evidence="1" id="KW-0808">Transferase</keyword>
<dbReference type="InterPro" id="IPR051681">
    <property type="entry name" value="Ser/Thr_Kinases-Pseudokinases"/>
</dbReference>
<evidence type="ECO:0000256" key="5">
    <source>
        <dbReference type="PROSITE-ProRule" id="PRU10141"/>
    </source>
</evidence>
<dbReference type="SMART" id="SM00220">
    <property type="entry name" value="S_TKc"/>
    <property type="match status" value="1"/>
</dbReference>
<evidence type="ECO:0000259" key="9">
    <source>
        <dbReference type="PROSITE" id="PS50011"/>
    </source>
</evidence>
<dbReference type="AlphaFoldDB" id="A0AAW1QMN9"/>
<dbReference type="PROSITE" id="PS00107">
    <property type="entry name" value="PROTEIN_KINASE_ATP"/>
    <property type="match status" value="1"/>
</dbReference>
<evidence type="ECO:0000256" key="3">
    <source>
        <dbReference type="ARBA" id="ARBA00022777"/>
    </source>
</evidence>
<reference evidence="10 11" key="1">
    <citation type="journal article" date="2024" name="Nat. Commun.">
        <title>Phylogenomics reveals the evolutionary origins of lichenization in chlorophyte algae.</title>
        <authorList>
            <person name="Puginier C."/>
            <person name="Libourel C."/>
            <person name="Otte J."/>
            <person name="Skaloud P."/>
            <person name="Haon M."/>
            <person name="Grisel S."/>
            <person name="Petersen M."/>
            <person name="Berrin J.G."/>
            <person name="Delaux P.M."/>
            <person name="Dal Grande F."/>
            <person name="Keller J."/>
        </authorList>
    </citation>
    <scope>NUCLEOTIDE SEQUENCE [LARGE SCALE GENOMIC DNA]</scope>
    <source>
        <strain evidence="10 11">SAG 245.80</strain>
    </source>
</reference>
<dbReference type="InterPro" id="IPR011009">
    <property type="entry name" value="Kinase-like_dom_sf"/>
</dbReference>
<keyword evidence="7" id="KW-1133">Transmembrane helix</keyword>
<feature type="domain" description="Protein kinase" evidence="9">
    <location>
        <begin position="412"/>
        <end position="718"/>
    </location>
</feature>
<feature type="transmembrane region" description="Helical" evidence="7">
    <location>
        <begin position="273"/>
        <end position="299"/>
    </location>
</feature>
<dbReference type="GO" id="GO:0004674">
    <property type="term" value="F:protein serine/threonine kinase activity"/>
    <property type="evidence" value="ECO:0007669"/>
    <property type="project" value="TreeGrafter"/>
</dbReference>
<dbReference type="InterPro" id="IPR000719">
    <property type="entry name" value="Prot_kinase_dom"/>
</dbReference>
<feature type="region of interest" description="Disordered" evidence="6">
    <location>
        <begin position="339"/>
        <end position="363"/>
    </location>
</feature>
<accession>A0AAW1QMN9</accession>
<proteinExistence type="predicted"/>
<dbReference type="PROSITE" id="PS00108">
    <property type="entry name" value="PROTEIN_KINASE_ST"/>
    <property type="match status" value="1"/>
</dbReference>
<dbReference type="PANTHER" id="PTHR44329:SF214">
    <property type="entry name" value="PROTEIN KINASE DOMAIN-CONTAINING PROTEIN"/>
    <property type="match status" value="1"/>
</dbReference>
<feature type="region of interest" description="Disordered" evidence="6">
    <location>
        <begin position="485"/>
        <end position="505"/>
    </location>
</feature>
<dbReference type="EMBL" id="JALJOU010000083">
    <property type="protein sequence ID" value="KAK9822810.1"/>
    <property type="molecule type" value="Genomic_DNA"/>
</dbReference>
<dbReference type="InterPro" id="IPR008271">
    <property type="entry name" value="Ser/Thr_kinase_AS"/>
</dbReference>
<keyword evidence="8" id="KW-0732">Signal</keyword>
<keyword evidence="2 5" id="KW-0547">Nucleotide-binding</keyword>
<feature type="binding site" evidence="5">
    <location>
        <position position="439"/>
    </location>
    <ligand>
        <name>ATP</name>
        <dbReference type="ChEBI" id="CHEBI:30616"/>
    </ligand>
</feature>
<evidence type="ECO:0000256" key="6">
    <source>
        <dbReference type="SAM" id="MobiDB-lite"/>
    </source>
</evidence>
<comment type="caution">
    <text evidence="10">The sequence shown here is derived from an EMBL/GenBank/DDBJ whole genome shotgun (WGS) entry which is preliminary data.</text>
</comment>
<keyword evidence="4 5" id="KW-0067">ATP-binding</keyword>
<dbReference type="Gene3D" id="3.30.200.20">
    <property type="entry name" value="Phosphorylase Kinase, domain 1"/>
    <property type="match status" value="1"/>
</dbReference>